<feature type="domain" description="CUB" evidence="5">
    <location>
        <begin position="493"/>
        <end position="613"/>
    </location>
</feature>
<dbReference type="FunFam" id="2.60.120.290:FF:000005">
    <property type="entry name" value="Procollagen C-endopeptidase enhancer 1"/>
    <property type="match status" value="1"/>
</dbReference>
<dbReference type="OrthoDB" id="6022136at2759"/>
<dbReference type="InterPro" id="IPR035914">
    <property type="entry name" value="Sperma_CUB_dom_sf"/>
</dbReference>
<dbReference type="InterPro" id="IPR002172">
    <property type="entry name" value="LDrepeatLR_classA_rpt"/>
</dbReference>
<feature type="region of interest" description="Disordered" evidence="3">
    <location>
        <begin position="840"/>
        <end position="866"/>
    </location>
</feature>
<comment type="caution">
    <text evidence="6">The sequence shown here is derived from an EMBL/GenBank/DDBJ whole genome shotgun (WGS) entry which is preliminary data.</text>
</comment>
<dbReference type="PROSITE" id="PS01180">
    <property type="entry name" value="CUB"/>
    <property type="match status" value="5"/>
</dbReference>
<dbReference type="InterPro" id="IPR000859">
    <property type="entry name" value="CUB_dom"/>
</dbReference>
<comment type="caution">
    <text evidence="2">Lacks conserved residue(s) required for the propagation of feature annotation.</text>
</comment>
<feature type="transmembrane region" description="Helical" evidence="4">
    <location>
        <begin position="806"/>
        <end position="830"/>
    </location>
</feature>
<feature type="domain" description="CUB" evidence="5">
    <location>
        <begin position="633"/>
        <end position="749"/>
    </location>
</feature>
<dbReference type="InterPro" id="IPR036055">
    <property type="entry name" value="LDL_receptor-like_sf"/>
</dbReference>
<protein>
    <recommendedName>
        <fullName evidence="5">CUB domain-containing protein</fullName>
    </recommendedName>
</protein>
<evidence type="ECO:0000313" key="7">
    <source>
        <dbReference type="Proteomes" id="UP000218231"/>
    </source>
</evidence>
<dbReference type="GO" id="GO:0005886">
    <property type="term" value="C:plasma membrane"/>
    <property type="evidence" value="ECO:0007669"/>
    <property type="project" value="TreeGrafter"/>
</dbReference>
<evidence type="ECO:0000259" key="5">
    <source>
        <dbReference type="PROSITE" id="PS01180"/>
    </source>
</evidence>
<accession>A0A2A2JS51</accession>
<reference evidence="6 7" key="1">
    <citation type="journal article" date="2017" name="Curr. Biol.">
        <title>Genome architecture and evolution of a unichromosomal asexual nematode.</title>
        <authorList>
            <person name="Fradin H."/>
            <person name="Zegar C."/>
            <person name="Gutwein M."/>
            <person name="Lucas J."/>
            <person name="Kovtun M."/>
            <person name="Corcoran D."/>
            <person name="Baugh L.R."/>
            <person name="Kiontke K."/>
            <person name="Gunsalus K."/>
            <person name="Fitch D.H."/>
            <person name="Piano F."/>
        </authorList>
    </citation>
    <scope>NUCLEOTIDE SEQUENCE [LARGE SCALE GENOMIC DNA]</scope>
    <source>
        <strain evidence="6">PF1309</strain>
    </source>
</reference>
<proteinExistence type="predicted"/>
<dbReference type="EMBL" id="LIAE01010262">
    <property type="protein sequence ID" value="PAV64399.1"/>
    <property type="molecule type" value="Genomic_DNA"/>
</dbReference>
<evidence type="ECO:0000313" key="6">
    <source>
        <dbReference type="EMBL" id="PAV64399.1"/>
    </source>
</evidence>
<evidence type="ECO:0000256" key="1">
    <source>
        <dbReference type="ARBA" id="ARBA00023157"/>
    </source>
</evidence>
<keyword evidence="4" id="KW-0472">Membrane</keyword>
<feature type="domain" description="CUB" evidence="5">
    <location>
        <begin position="29"/>
        <end position="169"/>
    </location>
</feature>
<dbReference type="Gene3D" id="2.60.120.290">
    <property type="entry name" value="Spermadhesin, CUB domain"/>
    <property type="match status" value="5"/>
</dbReference>
<dbReference type="InterPro" id="IPR053207">
    <property type="entry name" value="Non-NMDA_GluR_Accessory"/>
</dbReference>
<name>A0A2A2JS51_9BILA</name>
<feature type="domain" description="CUB" evidence="5">
    <location>
        <begin position="185"/>
        <end position="303"/>
    </location>
</feature>
<organism evidence="6 7">
    <name type="scientific">Diploscapter pachys</name>
    <dbReference type="NCBI Taxonomy" id="2018661"/>
    <lineage>
        <taxon>Eukaryota</taxon>
        <taxon>Metazoa</taxon>
        <taxon>Ecdysozoa</taxon>
        <taxon>Nematoda</taxon>
        <taxon>Chromadorea</taxon>
        <taxon>Rhabditida</taxon>
        <taxon>Rhabditina</taxon>
        <taxon>Rhabditomorpha</taxon>
        <taxon>Rhabditoidea</taxon>
        <taxon>Rhabditidae</taxon>
        <taxon>Diploscapter</taxon>
    </lineage>
</organism>
<dbReference type="AlphaFoldDB" id="A0A2A2JS51"/>
<dbReference type="Pfam" id="PF00431">
    <property type="entry name" value="CUB"/>
    <property type="match status" value="4"/>
</dbReference>
<dbReference type="Proteomes" id="UP000218231">
    <property type="component" value="Unassembled WGS sequence"/>
</dbReference>
<gene>
    <name evidence="6" type="ORF">WR25_11415</name>
</gene>
<keyword evidence="4" id="KW-1133">Transmembrane helix</keyword>
<dbReference type="SMART" id="SM00192">
    <property type="entry name" value="LDLa"/>
    <property type="match status" value="1"/>
</dbReference>
<dbReference type="Gene3D" id="4.10.400.10">
    <property type="entry name" value="Low-density Lipoprotein Receptor"/>
    <property type="match status" value="1"/>
</dbReference>
<sequence length="874" mass="98299">MAAGRKQRGLCAVQVARLRHHFCATLYVCDHVFDKSSEGTFSLPLLPPSLPKSPTIEEAFNQSTNATFPSNIQCIYTFVAGPGQRVKLEFDEFSLAGSSENCQIEYVDIYSELKSPDFNVLSSALAGRYCGSIAPQIRISLYNILVIVFHSRSHTQKRRFLFRGRYSFISDAKYRVGRPIDSQPCSFIVDSSTKERGELYSPTYPGSYPQNFFCSYLLRGRKGQRIHVQFPDFDVFFGGEHCPYDSVTIFDGPASSYPIIKKLCGLQQKVELYSFGHELLIHFNTTRPAKTDPRGFVMEYKFTSDFVNLIDLLDGQEGVTHIRGTECDLRVKSNRETTHYIKSPNYPNAYPVNTTCTYVIDGLQGEQHLEKAILKFESIAVINSEGIESTAPSSPDDITCPSAWVGVAITESNMKAVMSSTDESVFDYTLCERIPANSPLLGPYISEGPRMTVQFGSTNVPSDNLSPLGFKAQIDFKTDFGIDGEELGHSNECMFRFTGSAGFFNSPRYPANYPLDANCTYLIVGQPKQEILIYFEQFALANEENKKCADWVKIYDVYRDSSGKEDLVLQHQYCGGSFPGPVVSSFGVHEMRVIFNSDSDEAANGFKAFYLIRKSRAEDVPSKFDDKSSSTRCGGVIDASIVGVTGSITSPNFPVKYAKNEQCYWLIKARENHKILLRANEMEIEGEMKPSGIQCQNAVIRVNGEEYCGTELHPILPILSNNNTLRISFITNPEKVNGLQGFNFTWTEVKVVEEQHCSTEDLYLCTYSKLCISSTLRCNGDVNCGYGVVDDTDEQHCERKENSTDMTVLIAGMVCALMFTALVLFFCFVFKKKLERKKKSKRHSESARRQREPYRQQKPLHRAHAGEYVKLNFP</sequence>
<dbReference type="STRING" id="2018661.A0A2A2JS51"/>
<keyword evidence="7" id="KW-1185">Reference proteome</keyword>
<dbReference type="CDD" id="cd00041">
    <property type="entry name" value="CUB"/>
    <property type="match status" value="4"/>
</dbReference>
<evidence type="ECO:0000256" key="2">
    <source>
        <dbReference type="PROSITE-ProRule" id="PRU00059"/>
    </source>
</evidence>
<dbReference type="SUPFAM" id="SSF49854">
    <property type="entry name" value="Spermadhesin, CUB domain"/>
    <property type="match status" value="5"/>
</dbReference>
<evidence type="ECO:0000256" key="4">
    <source>
        <dbReference type="SAM" id="Phobius"/>
    </source>
</evidence>
<feature type="compositionally biased region" description="Basic and acidic residues" evidence="3">
    <location>
        <begin position="843"/>
        <end position="855"/>
    </location>
</feature>
<dbReference type="SMART" id="SM00042">
    <property type="entry name" value="CUB"/>
    <property type="match status" value="5"/>
</dbReference>
<dbReference type="CDD" id="cd00112">
    <property type="entry name" value="LDLa"/>
    <property type="match status" value="1"/>
</dbReference>
<keyword evidence="1" id="KW-1015">Disulfide bond</keyword>
<evidence type="ECO:0000256" key="3">
    <source>
        <dbReference type="SAM" id="MobiDB-lite"/>
    </source>
</evidence>
<dbReference type="PANTHER" id="PTHR47537">
    <property type="entry name" value="CUBILIN"/>
    <property type="match status" value="1"/>
</dbReference>
<feature type="domain" description="CUB" evidence="5">
    <location>
        <begin position="327"/>
        <end position="477"/>
    </location>
</feature>
<dbReference type="PANTHER" id="PTHR47537:SF6">
    <property type="entry name" value="CUB DOMAIN-CONTAINING PROTEIN"/>
    <property type="match status" value="1"/>
</dbReference>
<keyword evidence="4" id="KW-0812">Transmembrane</keyword>